<dbReference type="SUPFAM" id="SSF102198">
    <property type="entry name" value="Putative cyclase"/>
    <property type="match status" value="1"/>
</dbReference>
<dbReference type="GO" id="GO:0019441">
    <property type="term" value="P:L-tryptophan catabolic process to kynurenine"/>
    <property type="evidence" value="ECO:0007669"/>
    <property type="project" value="InterPro"/>
</dbReference>
<gene>
    <name evidence="1" type="ORF">DDK22_31415</name>
</gene>
<name>A0A367P9I7_CUPNE</name>
<accession>A0A367P9I7</accession>
<dbReference type="PANTHER" id="PTHR31118:SF32">
    <property type="entry name" value="KYNURENINE FORMAMIDASE"/>
    <property type="match status" value="1"/>
</dbReference>
<dbReference type="Pfam" id="PF04199">
    <property type="entry name" value="Cyclase"/>
    <property type="match status" value="1"/>
</dbReference>
<dbReference type="Proteomes" id="UP000253501">
    <property type="component" value="Unassembled WGS sequence"/>
</dbReference>
<proteinExistence type="predicted"/>
<protein>
    <submittedName>
        <fullName evidence="1">Cyclase family protein</fullName>
    </submittedName>
</protein>
<evidence type="ECO:0000313" key="2">
    <source>
        <dbReference type="Proteomes" id="UP000253501"/>
    </source>
</evidence>
<dbReference type="InterPro" id="IPR037175">
    <property type="entry name" value="KFase_sf"/>
</dbReference>
<organism evidence="1 2">
    <name type="scientific">Cupriavidus necator</name>
    <name type="common">Alcaligenes eutrophus</name>
    <name type="synonym">Ralstonia eutropha</name>
    <dbReference type="NCBI Taxonomy" id="106590"/>
    <lineage>
        <taxon>Bacteria</taxon>
        <taxon>Pseudomonadati</taxon>
        <taxon>Pseudomonadota</taxon>
        <taxon>Betaproteobacteria</taxon>
        <taxon>Burkholderiales</taxon>
        <taxon>Burkholderiaceae</taxon>
        <taxon>Cupriavidus</taxon>
    </lineage>
</organism>
<dbReference type="EMBL" id="QDHA01000097">
    <property type="protein sequence ID" value="RCJ04529.1"/>
    <property type="molecule type" value="Genomic_DNA"/>
</dbReference>
<comment type="caution">
    <text evidence="1">The sequence shown here is derived from an EMBL/GenBank/DDBJ whole genome shotgun (WGS) entry which is preliminary data.</text>
</comment>
<dbReference type="RefSeq" id="WP_114135319.1">
    <property type="nucleotide sequence ID" value="NZ_CP068434.1"/>
</dbReference>
<dbReference type="AlphaFoldDB" id="A0A367P9I7"/>
<dbReference type="PANTHER" id="PTHR31118">
    <property type="entry name" value="CYCLASE-LIKE PROTEIN 2"/>
    <property type="match status" value="1"/>
</dbReference>
<sequence length="228" mass="25492">MIVDLSHVFHDGMPGVLFKRESGEVVELTAHIRPFMTHAQSGWHYEGKASFEISEVAFQTSVGTKLDAPRHRFEGAEDIAALDLSRLVLDGVVIDARHATPGQQFAWDDLQFPEHLAGRAVLVNFDWDRHWGTEIYRSHPFVSRDVIDRLCDAGIALFGVDCANVDSTQDPERPAHTRLLGRGILIVENLTGLSRLHGVPFRFFSIPLKARDAAAFPVRAFAELREQA</sequence>
<reference evidence="1 2" key="1">
    <citation type="submission" date="2018-04" db="EMBL/GenBank/DDBJ databases">
        <title>Cupriavidus necator CR12 genome sequencing and assembly.</title>
        <authorList>
            <person name="Ben Fekih I."/>
            <person name="Mazhar H.S."/>
            <person name="Bello S.K."/>
            <person name="Rensing C."/>
        </authorList>
    </citation>
    <scope>NUCLEOTIDE SEQUENCE [LARGE SCALE GENOMIC DNA]</scope>
    <source>
        <strain evidence="1 2">CR12</strain>
    </source>
</reference>
<dbReference type="InterPro" id="IPR007325">
    <property type="entry name" value="KFase/CYL"/>
</dbReference>
<dbReference type="Gene3D" id="3.50.30.50">
    <property type="entry name" value="Putative cyclase"/>
    <property type="match status" value="1"/>
</dbReference>
<dbReference type="GO" id="GO:0004061">
    <property type="term" value="F:arylformamidase activity"/>
    <property type="evidence" value="ECO:0007669"/>
    <property type="project" value="InterPro"/>
</dbReference>
<evidence type="ECO:0000313" key="1">
    <source>
        <dbReference type="EMBL" id="RCJ04529.1"/>
    </source>
</evidence>